<dbReference type="EMBL" id="JANPWB010000001">
    <property type="protein sequence ID" value="KAJ1217370.1"/>
    <property type="molecule type" value="Genomic_DNA"/>
</dbReference>
<protein>
    <submittedName>
        <fullName evidence="2">Uncharacterized protein</fullName>
    </submittedName>
</protein>
<name>A0AAV7WTX0_PLEWA</name>
<accession>A0AAV7WTX0</accession>
<feature type="region of interest" description="Disordered" evidence="1">
    <location>
        <begin position="99"/>
        <end position="124"/>
    </location>
</feature>
<evidence type="ECO:0000313" key="3">
    <source>
        <dbReference type="Proteomes" id="UP001066276"/>
    </source>
</evidence>
<comment type="caution">
    <text evidence="2">The sequence shown here is derived from an EMBL/GenBank/DDBJ whole genome shotgun (WGS) entry which is preliminary data.</text>
</comment>
<keyword evidence="3" id="KW-1185">Reference proteome</keyword>
<dbReference type="AlphaFoldDB" id="A0AAV7WTX0"/>
<evidence type="ECO:0000313" key="2">
    <source>
        <dbReference type="EMBL" id="KAJ1217370.1"/>
    </source>
</evidence>
<proteinExistence type="predicted"/>
<reference evidence="2" key="1">
    <citation type="journal article" date="2022" name="bioRxiv">
        <title>Sequencing and chromosome-scale assembly of the giantPleurodeles waltlgenome.</title>
        <authorList>
            <person name="Brown T."/>
            <person name="Elewa A."/>
            <person name="Iarovenko S."/>
            <person name="Subramanian E."/>
            <person name="Araus A.J."/>
            <person name="Petzold A."/>
            <person name="Susuki M."/>
            <person name="Suzuki K.-i.T."/>
            <person name="Hayashi T."/>
            <person name="Toyoda A."/>
            <person name="Oliveira C."/>
            <person name="Osipova E."/>
            <person name="Leigh N.D."/>
            <person name="Simon A."/>
            <person name="Yun M.H."/>
        </authorList>
    </citation>
    <scope>NUCLEOTIDE SEQUENCE</scope>
    <source>
        <strain evidence="2">20211129_DDA</strain>
        <tissue evidence="2">Liver</tissue>
    </source>
</reference>
<sequence length="124" mass="13738">MSCGSGRWRLARILLMQEVRMRKVESWRWRVPRNLARHMKVQDVTGLDMTWIQIGPAPPPYGYRVGLNSEFPNARSKVGLARAHGTSVTRAAVWAAVHGPSADPRGTRDSGAKKAANGFESVNN</sequence>
<organism evidence="2 3">
    <name type="scientific">Pleurodeles waltl</name>
    <name type="common">Iberian ribbed newt</name>
    <dbReference type="NCBI Taxonomy" id="8319"/>
    <lineage>
        <taxon>Eukaryota</taxon>
        <taxon>Metazoa</taxon>
        <taxon>Chordata</taxon>
        <taxon>Craniata</taxon>
        <taxon>Vertebrata</taxon>
        <taxon>Euteleostomi</taxon>
        <taxon>Amphibia</taxon>
        <taxon>Batrachia</taxon>
        <taxon>Caudata</taxon>
        <taxon>Salamandroidea</taxon>
        <taxon>Salamandridae</taxon>
        <taxon>Pleurodelinae</taxon>
        <taxon>Pleurodeles</taxon>
    </lineage>
</organism>
<evidence type="ECO:0000256" key="1">
    <source>
        <dbReference type="SAM" id="MobiDB-lite"/>
    </source>
</evidence>
<gene>
    <name evidence="2" type="ORF">NDU88_004964</name>
</gene>
<dbReference type="Proteomes" id="UP001066276">
    <property type="component" value="Chromosome 1_1"/>
</dbReference>